<dbReference type="RefSeq" id="XP_028035452.1">
    <property type="nucleotide sequence ID" value="XM_028179651.1"/>
</dbReference>
<organism evidence="3 4">
    <name type="scientific">Bombyx mandarina</name>
    <name type="common">Wild silk moth</name>
    <name type="synonym">Wild silkworm</name>
    <dbReference type="NCBI Taxonomy" id="7092"/>
    <lineage>
        <taxon>Eukaryota</taxon>
        <taxon>Metazoa</taxon>
        <taxon>Ecdysozoa</taxon>
        <taxon>Arthropoda</taxon>
        <taxon>Hexapoda</taxon>
        <taxon>Insecta</taxon>
        <taxon>Pterygota</taxon>
        <taxon>Neoptera</taxon>
        <taxon>Endopterygota</taxon>
        <taxon>Lepidoptera</taxon>
        <taxon>Glossata</taxon>
        <taxon>Ditrysia</taxon>
        <taxon>Bombycoidea</taxon>
        <taxon>Bombycidae</taxon>
        <taxon>Bombycinae</taxon>
        <taxon>Bombyx</taxon>
    </lineage>
</organism>
<dbReference type="SMART" id="SM00233">
    <property type="entry name" value="PH"/>
    <property type="match status" value="1"/>
</dbReference>
<dbReference type="Gene3D" id="2.30.29.30">
    <property type="entry name" value="Pleckstrin-homology domain (PH domain)/Phosphotyrosine-binding domain (PTB)"/>
    <property type="match status" value="1"/>
</dbReference>
<dbReference type="AlphaFoldDB" id="A0A6J2K377"/>
<evidence type="ECO:0000256" key="1">
    <source>
        <dbReference type="SAM" id="MobiDB-lite"/>
    </source>
</evidence>
<dbReference type="CDD" id="cd13384">
    <property type="entry name" value="PH_Gab2_2"/>
    <property type="match status" value="1"/>
</dbReference>
<feature type="domain" description="PH" evidence="2">
    <location>
        <begin position="4"/>
        <end position="121"/>
    </location>
</feature>
<dbReference type="GO" id="GO:0005737">
    <property type="term" value="C:cytoplasm"/>
    <property type="evidence" value="ECO:0007669"/>
    <property type="project" value="TreeGrafter"/>
</dbReference>
<dbReference type="SUPFAM" id="SSF50729">
    <property type="entry name" value="PH domain-like"/>
    <property type="match status" value="1"/>
</dbReference>
<dbReference type="GO" id="GO:0007165">
    <property type="term" value="P:signal transduction"/>
    <property type="evidence" value="ECO:0007669"/>
    <property type="project" value="TreeGrafter"/>
</dbReference>
<dbReference type="PANTHER" id="PTHR45960">
    <property type="entry name" value="GRB2-ASSOCIATED-BINDING PROTEIN"/>
    <property type="match status" value="1"/>
</dbReference>
<dbReference type="InterPro" id="IPR011993">
    <property type="entry name" value="PH-like_dom_sf"/>
</dbReference>
<gene>
    <name evidence="4" type="primary">LOC114246913</name>
</gene>
<feature type="region of interest" description="Disordered" evidence="1">
    <location>
        <begin position="250"/>
        <end position="271"/>
    </location>
</feature>
<dbReference type="CTD" id="38321"/>
<protein>
    <submittedName>
        <fullName evidence="4">Uncharacterized protein LOC114246913 isoform X1</fullName>
    </submittedName>
</protein>
<dbReference type="GO" id="GO:0035591">
    <property type="term" value="F:signaling adaptor activity"/>
    <property type="evidence" value="ECO:0007669"/>
    <property type="project" value="TreeGrafter"/>
</dbReference>
<dbReference type="PROSITE" id="PS50003">
    <property type="entry name" value="PH_DOMAIN"/>
    <property type="match status" value="1"/>
</dbReference>
<evidence type="ECO:0000259" key="2">
    <source>
        <dbReference type="PROSITE" id="PS50003"/>
    </source>
</evidence>
<feature type="compositionally biased region" description="Polar residues" evidence="1">
    <location>
        <begin position="193"/>
        <end position="202"/>
    </location>
</feature>
<accession>A0A6J2K377</accession>
<dbReference type="GeneID" id="114246913"/>
<dbReference type="OrthoDB" id="67516at2759"/>
<name>A0A6J2K377_BOMMA</name>
<dbReference type="InterPro" id="IPR046355">
    <property type="entry name" value="Gab1-4-like"/>
</dbReference>
<evidence type="ECO:0000313" key="3">
    <source>
        <dbReference type="Proteomes" id="UP000504629"/>
    </source>
</evidence>
<dbReference type="InterPro" id="IPR001849">
    <property type="entry name" value="PH_domain"/>
</dbReference>
<proteinExistence type="predicted"/>
<keyword evidence="3" id="KW-1185">Reference proteome</keyword>
<feature type="region of interest" description="Disordered" evidence="1">
    <location>
        <begin position="170"/>
        <end position="202"/>
    </location>
</feature>
<sequence length="479" mass="54220">MSKNIVFEGWLTKSPPTKRIFRTKWQKRWFALRQSGELPGQYFLDYYSDRNCRRHKGTINLDLCEQVDAGLHMERSGNGTLDPKIRGSVFTIQTQTRTYHLEAECEAEMEKWVDVICRVCGLRSTDDDRPEAVASYQNNTRAASNDHYHRASETTGPYIPISECITGVRDQDDQRHGTGVGNHRSPLGRISENKTNPKYLSQPQIRITAAELSENESNPSEDDCKSLSASQSNMRDWAVAKTFTKLTIKSTQRRALSEDGPPVPPRPPKTLTMNREMFNREVLIAQKISEPVELTVESVSAVIILQPQSQGQGHPWLRIPRRSSQSGAPTSPKKSNHNPHVRFNDEEDEYASGQISLQYCNMPTMPNMPPAVDRNLKPRPSSHNMSQISHISGQPHLQIYQPAKPRSDVLQYLDLDLQAAKPDANGSHEMLRKRTGIIHGKSRSDSETPYKTVDFLKTEAFNITRQDAEASRNLAHLSH</sequence>
<feature type="compositionally biased region" description="Polar residues" evidence="1">
    <location>
        <begin position="322"/>
        <end position="333"/>
    </location>
</feature>
<feature type="region of interest" description="Disordered" evidence="1">
    <location>
        <begin position="310"/>
        <end position="343"/>
    </location>
</feature>
<dbReference type="PANTHER" id="PTHR45960:SF2">
    <property type="entry name" value="PROTEIN DAUGHTER OF SEVENLESS"/>
    <property type="match status" value="1"/>
</dbReference>
<dbReference type="Pfam" id="PF00169">
    <property type="entry name" value="PH"/>
    <property type="match status" value="1"/>
</dbReference>
<dbReference type="KEGG" id="bman:114246913"/>
<evidence type="ECO:0000313" key="4">
    <source>
        <dbReference type="RefSeq" id="XP_028035452.1"/>
    </source>
</evidence>
<dbReference type="Proteomes" id="UP000504629">
    <property type="component" value="Unplaced"/>
</dbReference>
<reference evidence="4" key="1">
    <citation type="submission" date="2025-08" db="UniProtKB">
        <authorList>
            <consortium name="RefSeq"/>
        </authorList>
    </citation>
    <scope>IDENTIFICATION</scope>
    <source>
        <tissue evidence="4">Silk gland</tissue>
    </source>
</reference>